<organism evidence="2 3">
    <name type="scientific">Stereum hirsutum (strain FP-91666)</name>
    <name type="common">White-rot fungus</name>
    <dbReference type="NCBI Taxonomy" id="721885"/>
    <lineage>
        <taxon>Eukaryota</taxon>
        <taxon>Fungi</taxon>
        <taxon>Dikarya</taxon>
        <taxon>Basidiomycota</taxon>
        <taxon>Agaricomycotina</taxon>
        <taxon>Agaricomycetes</taxon>
        <taxon>Russulales</taxon>
        <taxon>Stereaceae</taxon>
        <taxon>Stereum</taxon>
    </lineage>
</organism>
<evidence type="ECO:0000256" key="1">
    <source>
        <dbReference type="SAM" id="MobiDB-lite"/>
    </source>
</evidence>
<feature type="region of interest" description="Disordered" evidence="1">
    <location>
        <begin position="1"/>
        <end position="20"/>
    </location>
</feature>
<dbReference type="OrthoDB" id="3269405at2759"/>
<dbReference type="AlphaFoldDB" id="R7RYU7"/>
<dbReference type="Proteomes" id="UP000053927">
    <property type="component" value="Unassembled WGS sequence"/>
</dbReference>
<name>R7RYU7_STEHR</name>
<evidence type="ECO:0000313" key="3">
    <source>
        <dbReference type="Proteomes" id="UP000053927"/>
    </source>
</evidence>
<evidence type="ECO:0000313" key="2">
    <source>
        <dbReference type="EMBL" id="EIM80494.1"/>
    </source>
</evidence>
<sequence length="260" mass="28640">MADQAQGDMHHQASGQQTVHTLDGVDAKSALLRRGYHALAFGAGDARLHFENHTHCSSFDDVPISYDGSTSCFFVQRDALGRSHSPIFLDLNPNPAAPSIISQEYWQLNTEADLGRFVKGDNVKLEDTIFLLHEGVEGALGLTVEQAVQGKGTHLKGWKETANLGDKASAHIRLWFPGRQSWKRQIQTKDHTSSRNPILLKGFVQHIGRCVEAYFQKNAALCSISGEPITSKELIILGAVHVSAGSWQPILAYNMRETVE</sequence>
<reference evidence="3" key="1">
    <citation type="journal article" date="2012" name="Science">
        <title>The Paleozoic origin of enzymatic lignin decomposition reconstructed from 31 fungal genomes.</title>
        <authorList>
            <person name="Floudas D."/>
            <person name="Binder M."/>
            <person name="Riley R."/>
            <person name="Barry K."/>
            <person name="Blanchette R.A."/>
            <person name="Henrissat B."/>
            <person name="Martinez A.T."/>
            <person name="Otillar R."/>
            <person name="Spatafora J.W."/>
            <person name="Yadav J.S."/>
            <person name="Aerts A."/>
            <person name="Benoit I."/>
            <person name="Boyd A."/>
            <person name="Carlson A."/>
            <person name="Copeland A."/>
            <person name="Coutinho P.M."/>
            <person name="de Vries R.P."/>
            <person name="Ferreira P."/>
            <person name="Findley K."/>
            <person name="Foster B."/>
            <person name="Gaskell J."/>
            <person name="Glotzer D."/>
            <person name="Gorecki P."/>
            <person name="Heitman J."/>
            <person name="Hesse C."/>
            <person name="Hori C."/>
            <person name="Igarashi K."/>
            <person name="Jurgens J.A."/>
            <person name="Kallen N."/>
            <person name="Kersten P."/>
            <person name="Kohler A."/>
            <person name="Kuees U."/>
            <person name="Kumar T.K.A."/>
            <person name="Kuo A."/>
            <person name="LaButti K."/>
            <person name="Larrondo L.F."/>
            <person name="Lindquist E."/>
            <person name="Ling A."/>
            <person name="Lombard V."/>
            <person name="Lucas S."/>
            <person name="Lundell T."/>
            <person name="Martin R."/>
            <person name="McLaughlin D.J."/>
            <person name="Morgenstern I."/>
            <person name="Morin E."/>
            <person name="Murat C."/>
            <person name="Nagy L.G."/>
            <person name="Nolan M."/>
            <person name="Ohm R.A."/>
            <person name="Patyshakuliyeva A."/>
            <person name="Rokas A."/>
            <person name="Ruiz-Duenas F.J."/>
            <person name="Sabat G."/>
            <person name="Salamov A."/>
            <person name="Samejima M."/>
            <person name="Schmutz J."/>
            <person name="Slot J.C."/>
            <person name="St John F."/>
            <person name="Stenlid J."/>
            <person name="Sun H."/>
            <person name="Sun S."/>
            <person name="Syed K."/>
            <person name="Tsang A."/>
            <person name="Wiebenga A."/>
            <person name="Young D."/>
            <person name="Pisabarro A."/>
            <person name="Eastwood D.C."/>
            <person name="Martin F."/>
            <person name="Cullen D."/>
            <person name="Grigoriev I.V."/>
            <person name="Hibbett D.S."/>
        </authorList>
    </citation>
    <scope>NUCLEOTIDE SEQUENCE [LARGE SCALE GENOMIC DNA]</scope>
    <source>
        <strain evidence="3">FP-91666</strain>
    </source>
</reference>
<protein>
    <submittedName>
        <fullName evidence="2">Uncharacterized protein</fullName>
    </submittedName>
</protein>
<dbReference type="EMBL" id="JH687398">
    <property type="protein sequence ID" value="EIM80494.1"/>
    <property type="molecule type" value="Genomic_DNA"/>
</dbReference>
<dbReference type="GeneID" id="18802185"/>
<proteinExistence type="predicted"/>
<gene>
    <name evidence="2" type="ORF">STEHIDRAFT_162909</name>
</gene>
<accession>R7RYU7</accession>
<keyword evidence="3" id="KW-1185">Reference proteome</keyword>
<dbReference type="RefSeq" id="XP_007310607.1">
    <property type="nucleotide sequence ID" value="XM_007310545.1"/>
</dbReference>
<dbReference type="KEGG" id="shs:STEHIDRAFT_162909"/>